<feature type="transmembrane region" description="Helical" evidence="1">
    <location>
        <begin position="142"/>
        <end position="169"/>
    </location>
</feature>
<gene>
    <name evidence="2" type="ORF">KI387_019072</name>
</gene>
<feature type="transmembrane region" description="Helical" evidence="1">
    <location>
        <begin position="31"/>
        <end position="52"/>
    </location>
</feature>
<evidence type="ECO:0000256" key="1">
    <source>
        <dbReference type="SAM" id="Phobius"/>
    </source>
</evidence>
<evidence type="ECO:0000313" key="3">
    <source>
        <dbReference type="Proteomes" id="UP000824469"/>
    </source>
</evidence>
<keyword evidence="1" id="KW-1133">Transmembrane helix</keyword>
<dbReference type="Proteomes" id="UP000824469">
    <property type="component" value="Unassembled WGS sequence"/>
</dbReference>
<organism evidence="2 3">
    <name type="scientific">Taxus chinensis</name>
    <name type="common">Chinese yew</name>
    <name type="synonym">Taxus wallichiana var. chinensis</name>
    <dbReference type="NCBI Taxonomy" id="29808"/>
    <lineage>
        <taxon>Eukaryota</taxon>
        <taxon>Viridiplantae</taxon>
        <taxon>Streptophyta</taxon>
        <taxon>Embryophyta</taxon>
        <taxon>Tracheophyta</taxon>
        <taxon>Spermatophyta</taxon>
        <taxon>Pinopsida</taxon>
        <taxon>Pinidae</taxon>
        <taxon>Conifers II</taxon>
        <taxon>Cupressales</taxon>
        <taxon>Taxaceae</taxon>
        <taxon>Taxus</taxon>
    </lineage>
</organism>
<protein>
    <submittedName>
        <fullName evidence="2">Uncharacterized protein</fullName>
    </submittedName>
</protein>
<dbReference type="PANTHER" id="PTHR33133">
    <property type="entry name" value="OS08G0107100 PROTEIN-RELATED"/>
    <property type="match status" value="1"/>
</dbReference>
<feature type="transmembrane region" description="Helical" evidence="1">
    <location>
        <begin position="95"/>
        <end position="121"/>
    </location>
</feature>
<evidence type="ECO:0000313" key="2">
    <source>
        <dbReference type="EMBL" id="KAH9317303.1"/>
    </source>
</evidence>
<keyword evidence="1" id="KW-0472">Membrane</keyword>
<sequence length="324" mass="36171">MYRKTEKLEHLGAFGIVGDSFAILRHCPKPFGAITVTLVLPLSLAALLHTLISLPLSLQILSDELNFLTGDDGYDARALREAHRQLTLFLVMETVYAVFVYALSLLLMATVAYAVACVYIGKQEPSFARVMKVVSALWKRMLVTSFWVLGFVFLNILAFAIAVCLLIWGFNHFNTSSAGPFNAALIVTCVVFVRVWVNIVVLWRLASVVSVLEERAYGLEGVKKSHRLVNGKDLTALSLTLLYLLVKGWFTYVVVCGNWDLVFLEESSAYGTILVTVECAVNLMGPLTQSVLYFVCKAYHDERIDKWRVLNELPVKVPISSPRN</sequence>
<keyword evidence="3" id="KW-1185">Reference proteome</keyword>
<feature type="transmembrane region" description="Helical" evidence="1">
    <location>
        <begin position="273"/>
        <end position="296"/>
    </location>
</feature>
<dbReference type="OMA" id="HEASYSI"/>
<dbReference type="PANTHER" id="PTHR33133:SF1">
    <property type="entry name" value="EXPRESSED PROTEIN-RELATED"/>
    <property type="match status" value="1"/>
</dbReference>
<reference evidence="2 3" key="1">
    <citation type="journal article" date="2021" name="Nat. Plants">
        <title>The Taxus genome provides insights into paclitaxel biosynthesis.</title>
        <authorList>
            <person name="Xiong X."/>
            <person name="Gou J."/>
            <person name="Liao Q."/>
            <person name="Li Y."/>
            <person name="Zhou Q."/>
            <person name="Bi G."/>
            <person name="Li C."/>
            <person name="Du R."/>
            <person name="Wang X."/>
            <person name="Sun T."/>
            <person name="Guo L."/>
            <person name="Liang H."/>
            <person name="Lu P."/>
            <person name="Wu Y."/>
            <person name="Zhang Z."/>
            <person name="Ro D.K."/>
            <person name="Shang Y."/>
            <person name="Huang S."/>
            <person name="Yan J."/>
        </authorList>
    </citation>
    <scope>NUCLEOTIDE SEQUENCE [LARGE SCALE GENOMIC DNA]</scope>
    <source>
        <strain evidence="2">Ta-2019</strain>
    </source>
</reference>
<comment type="caution">
    <text evidence="2">The sequence shown here is derived from an EMBL/GenBank/DDBJ whole genome shotgun (WGS) entry which is preliminary data.</text>
</comment>
<dbReference type="AlphaFoldDB" id="A0AA38G9F5"/>
<feature type="transmembrane region" description="Helical" evidence="1">
    <location>
        <begin position="181"/>
        <end position="205"/>
    </location>
</feature>
<dbReference type="EMBL" id="JAHRHJ020000004">
    <property type="protein sequence ID" value="KAH9317303.1"/>
    <property type="molecule type" value="Genomic_DNA"/>
</dbReference>
<feature type="transmembrane region" description="Helical" evidence="1">
    <location>
        <begin position="234"/>
        <end position="253"/>
    </location>
</feature>
<keyword evidence="1" id="KW-0812">Transmembrane</keyword>
<accession>A0AA38G9F5</accession>
<name>A0AA38G9F5_TAXCH</name>
<proteinExistence type="predicted"/>